<dbReference type="GO" id="GO:0005524">
    <property type="term" value="F:ATP binding"/>
    <property type="evidence" value="ECO:0007669"/>
    <property type="project" value="InterPro"/>
</dbReference>
<protein>
    <recommendedName>
        <fullName evidence="1">ATPase AAA-type core domain-containing protein</fullName>
    </recommendedName>
</protein>
<feature type="domain" description="ATPase AAA-type core" evidence="1">
    <location>
        <begin position="31"/>
        <end position="274"/>
    </location>
</feature>
<organism evidence="2 3">
    <name type="scientific">Candidatus Venteria ishoeyi</name>
    <dbReference type="NCBI Taxonomy" id="1899563"/>
    <lineage>
        <taxon>Bacteria</taxon>
        <taxon>Pseudomonadati</taxon>
        <taxon>Pseudomonadota</taxon>
        <taxon>Gammaproteobacteria</taxon>
        <taxon>Thiotrichales</taxon>
        <taxon>Thiotrichaceae</taxon>
        <taxon>Venteria</taxon>
    </lineage>
</organism>
<evidence type="ECO:0000313" key="2">
    <source>
        <dbReference type="EMBL" id="SEH07279.1"/>
    </source>
</evidence>
<evidence type="ECO:0000313" key="3">
    <source>
        <dbReference type="Proteomes" id="UP000236724"/>
    </source>
</evidence>
<dbReference type="OrthoDB" id="9815944at2"/>
<dbReference type="AlphaFoldDB" id="A0A1H6FD82"/>
<reference evidence="2 3" key="1">
    <citation type="submission" date="2016-10" db="EMBL/GenBank/DDBJ databases">
        <authorList>
            <person name="de Groot N.N."/>
        </authorList>
    </citation>
    <scope>NUCLEOTIDE SEQUENCE [LARGE SCALE GENOMIC DNA]</scope>
    <source>
        <strain evidence="2">MBHS1</strain>
    </source>
</reference>
<name>A0A1H6FD82_9GAMM</name>
<dbReference type="InterPro" id="IPR027417">
    <property type="entry name" value="P-loop_NTPase"/>
</dbReference>
<dbReference type="PANTHER" id="PTHR43581">
    <property type="entry name" value="ATP/GTP PHOSPHATASE"/>
    <property type="match status" value="1"/>
</dbReference>
<keyword evidence="3" id="KW-1185">Reference proteome</keyword>
<dbReference type="EMBL" id="FMSV02000528">
    <property type="protein sequence ID" value="SEH07279.1"/>
    <property type="molecule type" value="Genomic_DNA"/>
</dbReference>
<dbReference type="GO" id="GO:0016887">
    <property type="term" value="F:ATP hydrolysis activity"/>
    <property type="evidence" value="ECO:0007669"/>
    <property type="project" value="InterPro"/>
</dbReference>
<proteinExistence type="predicted"/>
<evidence type="ECO:0000259" key="1">
    <source>
        <dbReference type="Pfam" id="PF13304"/>
    </source>
</evidence>
<dbReference type="Gene3D" id="3.40.50.300">
    <property type="entry name" value="P-loop containing nucleotide triphosphate hydrolases"/>
    <property type="match status" value="1"/>
</dbReference>
<dbReference type="RefSeq" id="WP_103920943.1">
    <property type="nucleotide sequence ID" value="NZ_FMSV02000528.1"/>
</dbReference>
<sequence length="375" mass="43151">MHIKSLHVNNYKILSDLKIEFSAPEDRKNVVNVIAGVNGCGKTSLLQGIFELDKKILLEFNDFYKKNEIDFQEDVKICLEYGWRLISSLESKIQNETNIFDAPRIIFMPSQLNFDYQTTHKIDTTYKFTTLINGNILGDAEFYIKEYILAKERESHIADPEQRKQAAIDSFNKHFKNTRLLTQLHDLDKNQYNRPVFQNIKGDLLTIEQLSDGEKQLYGRVVALMMLRPQNSIILIDEPELALHPAWQQEIMTIYSNIGKNNQFIVATHSPQIIANTAHKNLILLTKKDNKIIAIPRSQPPVAVDVNAILAEVMGAAIRPQAVEQLYKQYRELVDKQQEDTEQGQKLKQAILDYESPNSAFMQEMDLIKSLRSLS</sequence>
<accession>A0A1H6FD82</accession>
<dbReference type="SUPFAM" id="SSF52540">
    <property type="entry name" value="P-loop containing nucleoside triphosphate hydrolases"/>
    <property type="match status" value="1"/>
</dbReference>
<dbReference type="InterPro" id="IPR051396">
    <property type="entry name" value="Bact_Antivir_Def_Nuclease"/>
</dbReference>
<dbReference type="CDD" id="cd00267">
    <property type="entry name" value="ABC_ATPase"/>
    <property type="match status" value="1"/>
</dbReference>
<gene>
    <name evidence="2" type="ORF">MBHS_03154</name>
</gene>
<dbReference type="Pfam" id="PF13304">
    <property type="entry name" value="AAA_21"/>
    <property type="match status" value="1"/>
</dbReference>
<dbReference type="Proteomes" id="UP000236724">
    <property type="component" value="Unassembled WGS sequence"/>
</dbReference>
<dbReference type="PANTHER" id="PTHR43581:SF2">
    <property type="entry name" value="EXCINUCLEASE ATPASE SUBUNIT"/>
    <property type="match status" value="1"/>
</dbReference>
<dbReference type="InterPro" id="IPR003959">
    <property type="entry name" value="ATPase_AAA_core"/>
</dbReference>